<keyword evidence="4 7" id="KW-0378">Hydrolase</keyword>
<dbReference type="PANTHER" id="PTHR11804:SF83">
    <property type="entry name" value="LD37516P"/>
    <property type="match status" value="1"/>
</dbReference>
<feature type="domain" description="Peptidase M3A/M3B catalytic" evidence="8">
    <location>
        <begin position="240"/>
        <end position="689"/>
    </location>
</feature>
<protein>
    <submittedName>
        <fullName evidence="9">Putative cytosolic oligopeptidase A-like protein</fullName>
    </submittedName>
</protein>
<dbReference type="Pfam" id="PF01432">
    <property type="entry name" value="Peptidase_M3"/>
    <property type="match status" value="1"/>
</dbReference>
<dbReference type="Gene3D" id="1.10.1370.10">
    <property type="entry name" value="Neurolysin, domain 3"/>
    <property type="match status" value="1"/>
</dbReference>
<evidence type="ECO:0000256" key="1">
    <source>
        <dbReference type="ARBA" id="ARBA00006040"/>
    </source>
</evidence>
<dbReference type="GO" id="GO:0006508">
    <property type="term" value="P:proteolysis"/>
    <property type="evidence" value="ECO:0007669"/>
    <property type="project" value="UniProtKB-KW"/>
</dbReference>
<dbReference type="PANTHER" id="PTHR11804">
    <property type="entry name" value="PROTEASE M3 THIMET OLIGOPEPTIDASE-RELATED"/>
    <property type="match status" value="1"/>
</dbReference>
<reference evidence="9 10" key="1">
    <citation type="journal article" date="2018" name="Gigascience">
        <title>Genomes of trombidid mites reveal novel predicted allergens and laterally-transferred genes associated with secondary metabolism.</title>
        <authorList>
            <person name="Dong X."/>
            <person name="Chaisiri K."/>
            <person name="Xia D."/>
            <person name="Armstrong S.D."/>
            <person name="Fang Y."/>
            <person name="Donnelly M.J."/>
            <person name="Kadowaki T."/>
            <person name="McGarry J.W."/>
            <person name="Darby A.C."/>
            <person name="Makepeace B.L."/>
        </authorList>
    </citation>
    <scope>NUCLEOTIDE SEQUENCE [LARGE SCALE GENOMIC DNA]</scope>
    <source>
        <strain evidence="9">UoL-WK</strain>
    </source>
</reference>
<keyword evidence="10" id="KW-1185">Reference proteome</keyword>
<proteinExistence type="inferred from homology"/>
<dbReference type="GO" id="GO:0004222">
    <property type="term" value="F:metalloendopeptidase activity"/>
    <property type="evidence" value="ECO:0007669"/>
    <property type="project" value="InterPro"/>
</dbReference>
<dbReference type="GO" id="GO:0046872">
    <property type="term" value="F:metal ion binding"/>
    <property type="evidence" value="ECO:0007669"/>
    <property type="project" value="UniProtKB-UniRule"/>
</dbReference>
<dbReference type="OrthoDB" id="534666at2759"/>
<dbReference type="Proteomes" id="UP000285301">
    <property type="component" value="Unassembled WGS sequence"/>
</dbReference>
<keyword evidence="3 7" id="KW-0479">Metal-binding</keyword>
<comment type="cofactor">
    <cofactor evidence="7">
        <name>Zn(2+)</name>
        <dbReference type="ChEBI" id="CHEBI:29105"/>
    </cofactor>
    <text evidence="7">Binds 1 zinc ion.</text>
</comment>
<comment type="similarity">
    <text evidence="1 7">Belongs to the peptidase M3 family.</text>
</comment>
<comment type="caution">
    <text evidence="9">The sequence shown here is derived from an EMBL/GenBank/DDBJ whole genome shotgun (WGS) entry which is preliminary data.</text>
</comment>
<dbReference type="InterPro" id="IPR001567">
    <property type="entry name" value="Pept_M3A_M3B_dom"/>
</dbReference>
<evidence type="ECO:0000259" key="8">
    <source>
        <dbReference type="Pfam" id="PF01432"/>
    </source>
</evidence>
<keyword evidence="5 7" id="KW-0862">Zinc</keyword>
<gene>
    <name evidence="9" type="ORF">B4U79_14912</name>
</gene>
<evidence type="ECO:0000256" key="4">
    <source>
        <dbReference type="ARBA" id="ARBA00022801"/>
    </source>
</evidence>
<evidence type="ECO:0000256" key="6">
    <source>
        <dbReference type="ARBA" id="ARBA00023049"/>
    </source>
</evidence>
<evidence type="ECO:0000256" key="2">
    <source>
        <dbReference type="ARBA" id="ARBA00022670"/>
    </source>
</evidence>
<dbReference type="InterPro" id="IPR045090">
    <property type="entry name" value="Pept_M3A_M3B"/>
</dbReference>
<organism evidence="9 10">
    <name type="scientific">Dinothrombium tinctorium</name>
    <dbReference type="NCBI Taxonomy" id="1965070"/>
    <lineage>
        <taxon>Eukaryota</taxon>
        <taxon>Metazoa</taxon>
        <taxon>Ecdysozoa</taxon>
        <taxon>Arthropoda</taxon>
        <taxon>Chelicerata</taxon>
        <taxon>Arachnida</taxon>
        <taxon>Acari</taxon>
        <taxon>Acariformes</taxon>
        <taxon>Trombidiformes</taxon>
        <taxon>Prostigmata</taxon>
        <taxon>Anystina</taxon>
        <taxon>Parasitengona</taxon>
        <taxon>Trombidioidea</taxon>
        <taxon>Trombidiidae</taxon>
        <taxon>Dinothrombium</taxon>
    </lineage>
</organism>
<accession>A0A3S4RIL9</accession>
<sequence length="715" mass="83383">MAGYIVLSPDLPSDTAEDNHILYLPKEEETTKYSLLTAFKCFRGFVKNVILFEGCIDEIEEIAEKDKALEKTFDEIYSKIESNLVPLDYCLAVIRSLANNNYSKFKFKAEHIDNMQRNTILYSNRRFTSVPLYKYMREFNSNKVKLNKFQQRIVEKYVIEGKLNGSLLEKSQVHTYKIICKELDKHMSKYGTNVKTAISRFKETINEKGLLKYFPESFLLSTGSVDQLTVTLERNVYEPFMEYCPDRMQRWNAWRAYNNRASQLIDSKISNSVIIDEIRSSRKKFAETLGYRNYVELTMQTKMAKSLNAVSAMISTLNEKNKSAFEENFEELNEFVSKEDINKLEPWDIPFCKRQIIKEKFPIDENTVRQYFTLESALKGIFSLTKKLFNIDIEEVQQKDFNAWHPDVRLFRLISPKGFLGSFFFDPYARPNDKKLTPPRVELILNRSDALRTKPLCHLITNFQKPLSAKYLPQLYYNDVYLLFRSFGNILQHLVNEMPFHEISGMNNLEWDRVNLCSDFMGLWFLHDYNVVASCSSNVIDKSPLPKDIFLNIRESKLHFYSFHLKEELYKSALDVALHVNKDFWKDVMTETWKAYMSPFELHKLDNHVCSFSEIFCENLGGFYYSKKWSEMLAADAFLAFKEAESSGEDVRAISTRFAETILSLGGGCSGEEVFRLFRGRDPSPDALLVINDLLRDSVKGKDSEQEQLRSKTID</sequence>
<evidence type="ECO:0000256" key="3">
    <source>
        <dbReference type="ARBA" id="ARBA00022723"/>
    </source>
</evidence>
<name>A0A3S4RIL9_9ACAR</name>
<dbReference type="STRING" id="1965070.A0A3S4RIL9"/>
<evidence type="ECO:0000313" key="10">
    <source>
        <dbReference type="Proteomes" id="UP000285301"/>
    </source>
</evidence>
<dbReference type="SUPFAM" id="SSF55486">
    <property type="entry name" value="Metalloproteases ('zincins'), catalytic domain"/>
    <property type="match status" value="1"/>
</dbReference>
<dbReference type="InterPro" id="IPR024079">
    <property type="entry name" value="MetalloPept_cat_dom_sf"/>
</dbReference>
<keyword evidence="2 7" id="KW-0645">Protease</keyword>
<dbReference type="EMBL" id="NCKU01000193">
    <property type="protein sequence ID" value="RWS16662.1"/>
    <property type="molecule type" value="Genomic_DNA"/>
</dbReference>
<keyword evidence="6 7" id="KW-0482">Metalloprotease</keyword>
<evidence type="ECO:0000313" key="9">
    <source>
        <dbReference type="EMBL" id="RWS16662.1"/>
    </source>
</evidence>
<dbReference type="Gene3D" id="3.40.390.10">
    <property type="entry name" value="Collagenase (Catalytic Domain)"/>
    <property type="match status" value="1"/>
</dbReference>
<dbReference type="InterPro" id="IPR024077">
    <property type="entry name" value="Neurolysin/TOP_dom2"/>
</dbReference>
<evidence type="ECO:0000256" key="5">
    <source>
        <dbReference type="ARBA" id="ARBA00022833"/>
    </source>
</evidence>
<evidence type="ECO:0000256" key="7">
    <source>
        <dbReference type="RuleBase" id="RU003435"/>
    </source>
</evidence>
<dbReference type="AlphaFoldDB" id="A0A3S4RIL9"/>